<accession>A0ABY5BWD2</accession>
<evidence type="ECO:0000313" key="1">
    <source>
        <dbReference type="EMBL" id="USS90804.1"/>
    </source>
</evidence>
<dbReference type="RefSeq" id="WP_252795300.1">
    <property type="nucleotide sequence ID" value="NZ_CP097121.1"/>
</dbReference>
<keyword evidence="2" id="KW-1185">Reference proteome</keyword>
<evidence type="ECO:0000313" key="2">
    <source>
        <dbReference type="Proteomes" id="UP001056164"/>
    </source>
</evidence>
<organism evidence="1 2">
    <name type="scientific">Fructilactobacillus carniphilus</name>
    <dbReference type="NCBI Taxonomy" id="2940297"/>
    <lineage>
        <taxon>Bacteria</taxon>
        <taxon>Bacillati</taxon>
        <taxon>Bacillota</taxon>
        <taxon>Bacilli</taxon>
        <taxon>Lactobacillales</taxon>
        <taxon>Lactobacillaceae</taxon>
        <taxon>Fructilactobacillus</taxon>
    </lineage>
</organism>
<name>A0ABY5BWD2_9LACO</name>
<dbReference type="InterPro" id="IPR018690">
    <property type="entry name" value="DUF2187"/>
</dbReference>
<gene>
    <name evidence="1" type="ORF">M3M37_00830</name>
</gene>
<dbReference type="Proteomes" id="UP001056164">
    <property type="component" value="Chromosome"/>
</dbReference>
<reference evidence="1" key="1">
    <citation type="submission" date="2022-05" db="EMBL/GenBank/DDBJ databases">
        <authorList>
            <person name="Oliphant S.A."/>
            <person name="Watson-Haigh N.S."/>
            <person name="Sumby K.M."/>
            <person name="Gardner J.M."/>
            <person name="Jiranek V."/>
        </authorList>
    </citation>
    <scope>NUCLEOTIDE SEQUENCE</scope>
    <source>
        <strain evidence="1">KI4_A6</strain>
    </source>
</reference>
<proteinExistence type="predicted"/>
<protein>
    <submittedName>
        <fullName evidence="1">YkvS family protein</fullName>
    </submittedName>
</protein>
<dbReference type="EMBL" id="CP097121">
    <property type="protein sequence ID" value="USS90804.1"/>
    <property type="molecule type" value="Genomic_DNA"/>
</dbReference>
<dbReference type="Pfam" id="PF09953">
    <property type="entry name" value="DUF2187"/>
    <property type="match status" value="1"/>
</dbReference>
<sequence length="91" mass="10466">MIVPKKNDEQTATEKSPFEVGDEVAFQIKKQDFTGTIEKAYKNSFLIGFESSDPDIIDTYHNKTVINWQNLKMVKQGPRPKKEEESAEDDK</sequence>